<gene>
    <name evidence="1" type="ORF">LCGC14_0220160</name>
</gene>
<protein>
    <submittedName>
        <fullName evidence="1">Uncharacterized protein</fullName>
    </submittedName>
</protein>
<comment type="caution">
    <text evidence="1">The sequence shown here is derived from an EMBL/GenBank/DDBJ whole genome shotgun (WGS) entry which is preliminary data.</text>
</comment>
<dbReference type="AlphaFoldDB" id="A0A0F9WXK2"/>
<sequence>MDKTLVKYRTLGSKFNSYAVVPTLFLSGLLDWLKLSECATIISTTDNYQRILRQSELSDLAAPESWPSYGQCKGYILAVDMLECR</sequence>
<reference evidence="1" key="1">
    <citation type="journal article" date="2015" name="Nature">
        <title>Complex archaea that bridge the gap between prokaryotes and eukaryotes.</title>
        <authorList>
            <person name="Spang A."/>
            <person name="Saw J.H."/>
            <person name="Jorgensen S.L."/>
            <person name="Zaremba-Niedzwiedzka K."/>
            <person name="Martijn J."/>
            <person name="Lind A.E."/>
            <person name="van Eijk R."/>
            <person name="Schleper C."/>
            <person name="Guy L."/>
            <person name="Ettema T.J."/>
        </authorList>
    </citation>
    <scope>NUCLEOTIDE SEQUENCE</scope>
</reference>
<proteinExistence type="predicted"/>
<dbReference type="EMBL" id="LAZR01000105">
    <property type="protein sequence ID" value="KKN91151.1"/>
    <property type="molecule type" value="Genomic_DNA"/>
</dbReference>
<evidence type="ECO:0000313" key="1">
    <source>
        <dbReference type="EMBL" id="KKN91151.1"/>
    </source>
</evidence>
<name>A0A0F9WXK2_9ZZZZ</name>
<organism evidence="1">
    <name type="scientific">marine sediment metagenome</name>
    <dbReference type="NCBI Taxonomy" id="412755"/>
    <lineage>
        <taxon>unclassified sequences</taxon>
        <taxon>metagenomes</taxon>
        <taxon>ecological metagenomes</taxon>
    </lineage>
</organism>
<accession>A0A0F9WXK2</accession>